<dbReference type="eggNOG" id="COG0733">
    <property type="taxonomic scope" value="Bacteria"/>
</dbReference>
<dbReference type="PANTHER" id="PTHR42948">
    <property type="entry name" value="TRANSPORTER"/>
    <property type="match status" value="1"/>
</dbReference>
<dbReference type="InterPro" id="IPR047218">
    <property type="entry name" value="YocR/YhdH-like"/>
</dbReference>
<feature type="transmembrane region" description="Helical" evidence="7">
    <location>
        <begin position="27"/>
        <end position="48"/>
    </location>
</feature>
<accession>Q6AQ17</accession>
<feature type="transmembrane region" description="Helical" evidence="7">
    <location>
        <begin position="404"/>
        <end position="424"/>
    </location>
</feature>
<dbReference type="Pfam" id="PF00209">
    <property type="entry name" value="SNF"/>
    <property type="match status" value="2"/>
</dbReference>
<dbReference type="GO" id="GO:0015293">
    <property type="term" value="F:symporter activity"/>
    <property type="evidence" value="ECO:0007669"/>
    <property type="project" value="UniProtKB-KW"/>
</dbReference>
<name>Q6AQ17_DESPS</name>
<dbReference type="NCBIfam" id="NF037979">
    <property type="entry name" value="Na_transp"/>
    <property type="match status" value="1"/>
</dbReference>
<dbReference type="SUPFAM" id="SSF161070">
    <property type="entry name" value="SNF-like"/>
    <property type="match status" value="1"/>
</dbReference>
<feature type="transmembrane region" description="Helical" evidence="7">
    <location>
        <begin position="364"/>
        <end position="384"/>
    </location>
</feature>
<evidence type="ECO:0000256" key="7">
    <source>
        <dbReference type="SAM" id="Phobius"/>
    </source>
</evidence>
<keyword evidence="9" id="KW-1185">Reference proteome</keyword>
<proteinExistence type="inferred from homology"/>
<evidence type="ECO:0000256" key="2">
    <source>
        <dbReference type="ARBA" id="ARBA00022448"/>
    </source>
</evidence>
<evidence type="ECO:0000256" key="3">
    <source>
        <dbReference type="ARBA" id="ARBA00022692"/>
    </source>
</evidence>
<reference evidence="9" key="1">
    <citation type="journal article" date="2004" name="Environ. Microbiol.">
        <title>The genome of Desulfotalea psychrophila, a sulfate-reducing bacterium from permanently cold Arctic sediments.</title>
        <authorList>
            <person name="Rabus R."/>
            <person name="Ruepp A."/>
            <person name="Frickey T."/>
            <person name="Rattei T."/>
            <person name="Fartmann B."/>
            <person name="Stark M."/>
            <person name="Bauer M."/>
            <person name="Zibat A."/>
            <person name="Lombardot T."/>
            <person name="Becker I."/>
            <person name="Amann J."/>
            <person name="Gellner K."/>
            <person name="Teeling H."/>
            <person name="Leuschner W.D."/>
            <person name="Gloeckner F.-O."/>
            <person name="Lupas A.N."/>
            <person name="Amann R."/>
            <person name="Klenk H.-P."/>
        </authorList>
    </citation>
    <scope>NUCLEOTIDE SEQUENCE [LARGE SCALE GENOMIC DNA]</scope>
    <source>
        <strain evidence="9">DSM 12343 / LSv54</strain>
    </source>
</reference>
<keyword evidence="5 7" id="KW-0472">Membrane</keyword>
<evidence type="ECO:0000256" key="1">
    <source>
        <dbReference type="ARBA" id="ARBA00004141"/>
    </source>
</evidence>
<organism evidence="8 9">
    <name type="scientific">Desulfotalea psychrophila (strain LSv54 / DSM 12343)</name>
    <dbReference type="NCBI Taxonomy" id="177439"/>
    <lineage>
        <taxon>Bacteria</taxon>
        <taxon>Pseudomonadati</taxon>
        <taxon>Thermodesulfobacteriota</taxon>
        <taxon>Desulfobulbia</taxon>
        <taxon>Desulfobulbales</taxon>
        <taxon>Desulfocapsaceae</taxon>
        <taxon>Desulfotalea</taxon>
    </lineage>
</organism>
<evidence type="ECO:0000313" key="9">
    <source>
        <dbReference type="Proteomes" id="UP000000602"/>
    </source>
</evidence>
<feature type="transmembrane region" description="Helical" evidence="7">
    <location>
        <begin position="164"/>
        <end position="184"/>
    </location>
</feature>
<dbReference type="HOGENOM" id="CLU_006855_3_4_7"/>
<sequence>MWRCLPAFTSQYTDILYEREGVMRNHWSGSMGFILAAVGSAVGLGNIWKFPYITGMNGGGAFVLVYLVAILLCGMPLLMAEFAIGRHSQKDVVGSFRDLMPKSKGWQIVGWLNLSAAFIILSYYGVIAGWTLFYLFEAVTNNFAGQSPEAIDAVFGGLVTSPTTQLLCLTYFTILVVIAVASGIQKGIERWNKVMMPTLFGIVVVLALYSLTTPGAVAGWKFMLYPDFSKLTMGGVLEAIGHSFFTLSIAMGILVTYASYMDKKEKIFPVAIRIAFLDTVVAIGAGLAIFPIVFSFGMEPGAGPGLIFKTLPKAFAQMPFGNVLGTLFFVLMAFAALSSAISLLEVLTAFAIDEKKYDRKKATIIMAIAVYIAGIPSALSYSTFSDITIWGGMPILDGLDHMASNYMLPIGGLLIAVYAGFIVDKRILQAEITEDGAKYVKVFRVWYFTIRYVTPVLVFVVFLKSVGLLG</sequence>
<feature type="transmembrane region" description="Helical" evidence="7">
    <location>
        <begin position="445"/>
        <end position="463"/>
    </location>
</feature>
<dbReference type="KEGG" id="dps:DP0827"/>
<dbReference type="EMBL" id="CR522870">
    <property type="protein sequence ID" value="CAG35556.1"/>
    <property type="molecule type" value="Genomic_DNA"/>
</dbReference>
<dbReference type="CDD" id="cd10336">
    <property type="entry name" value="SLC6sbd_Tyt1-Like"/>
    <property type="match status" value="1"/>
</dbReference>
<keyword evidence="6" id="KW-0769">Symport</keyword>
<dbReference type="PRINTS" id="PR00176">
    <property type="entry name" value="NANEUSMPORT"/>
</dbReference>
<dbReference type="PANTHER" id="PTHR42948:SF1">
    <property type="entry name" value="TRANSPORTER"/>
    <property type="match status" value="1"/>
</dbReference>
<feature type="transmembrane region" description="Helical" evidence="7">
    <location>
        <begin position="60"/>
        <end position="84"/>
    </location>
</feature>
<dbReference type="GO" id="GO:0016020">
    <property type="term" value="C:membrane"/>
    <property type="evidence" value="ECO:0007669"/>
    <property type="project" value="UniProtKB-SubCell"/>
</dbReference>
<comment type="subcellular location">
    <subcellularLocation>
        <location evidence="1">Membrane</location>
        <topology evidence="1">Multi-pass membrane protein</topology>
    </subcellularLocation>
</comment>
<dbReference type="PROSITE" id="PS00610">
    <property type="entry name" value="NA_NEUROTRAN_SYMP_1"/>
    <property type="match status" value="1"/>
</dbReference>
<dbReference type="AlphaFoldDB" id="Q6AQ17"/>
<protein>
    <recommendedName>
        <fullName evidence="6">Transporter</fullName>
    </recommendedName>
</protein>
<gene>
    <name evidence="8" type="ordered locus">DP0827</name>
</gene>
<dbReference type="Proteomes" id="UP000000602">
    <property type="component" value="Chromosome"/>
</dbReference>
<keyword evidence="4 7" id="KW-1133">Transmembrane helix</keyword>
<evidence type="ECO:0000313" key="8">
    <source>
        <dbReference type="EMBL" id="CAG35556.1"/>
    </source>
</evidence>
<keyword evidence="2 6" id="KW-0813">Transport</keyword>
<evidence type="ECO:0000256" key="4">
    <source>
        <dbReference type="ARBA" id="ARBA00022989"/>
    </source>
</evidence>
<feature type="transmembrane region" description="Helical" evidence="7">
    <location>
        <begin position="327"/>
        <end position="352"/>
    </location>
</feature>
<evidence type="ECO:0000256" key="6">
    <source>
        <dbReference type="RuleBase" id="RU003732"/>
    </source>
</evidence>
<evidence type="ECO:0000256" key="5">
    <source>
        <dbReference type="ARBA" id="ARBA00023136"/>
    </source>
</evidence>
<comment type="similarity">
    <text evidence="6">Belongs to the sodium:neurotransmitter symporter (SNF) (TC 2.A.22) family.</text>
</comment>
<feature type="transmembrane region" description="Helical" evidence="7">
    <location>
        <begin position="240"/>
        <end position="258"/>
    </location>
</feature>
<feature type="transmembrane region" description="Helical" evidence="7">
    <location>
        <begin position="105"/>
        <end position="126"/>
    </location>
</feature>
<dbReference type="InterPro" id="IPR037272">
    <property type="entry name" value="SNS_sf"/>
</dbReference>
<dbReference type="InterPro" id="IPR000175">
    <property type="entry name" value="Na/ntran_symport"/>
</dbReference>
<keyword evidence="3 6" id="KW-0812">Transmembrane</keyword>
<feature type="transmembrane region" description="Helical" evidence="7">
    <location>
        <begin position="270"/>
        <end position="294"/>
    </location>
</feature>
<feature type="transmembrane region" description="Helical" evidence="7">
    <location>
        <begin position="196"/>
        <end position="220"/>
    </location>
</feature>
<dbReference type="PROSITE" id="PS50267">
    <property type="entry name" value="NA_NEUROTRAN_SYMP_3"/>
    <property type="match status" value="1"/>
</dbReference>